<keyword evidence="7" id="KW-1185">Reference proteome</keyword>
<comment type="cofactor">
    <cofactor evidence="1">
        <name>Zn(2+)</name>
        <dbReference type="ChEBI" id="CHEBI:29105"/>
    </cofactor>
</comment>
<sequence length="924" mass="103941">MHSGQGQALGAVTPRSIPEAYMRAEVASFPLTSEKAFHEGLITLEPELGFRKDGQQTADLWRECEQRLSEHASGWSLDRLVALRDEFWFARSSEDRGRRGLHRVPMARYLRALAEAHLERRPGVTDIARSTNVDAVDALTHYRWLVFAMPEDLLLSAVREEPPPLRVNIDPPLLIRQLLDQGVAEIHHHIGAGMDFPLLWAALLSAVGSPALEYAMLRGPGIPFDNGALFLRWLLAAAVARCVLAEFLLRGGNKSLPEFVQELMGGSAWSLQRRRVLARTLKALASGAAGRLPDLEPLRGLYADLHPLSVQNEAEPPLSIEEVWRRCDPIAVRLRLKSPNGGERWLVRHGLARLYAAASAQATPEDDGFARLFWQVMRIRCLTYRSLVQRPMTAGLLWFIRFSGRLHLARGPLRAVRAEVSYDVAGGDQPIAALEARTGSKESAALLAEELWALTYSWRRVLEKTRGGDNAGRPPEFGVVVLLKKQRDPSHAWEHGRPLAYGMETYAEPHPAHLPRLGGRFADYFVEQSAHVRSLVDVLRTVPHMPWLVRGLDVAADELSVPTWVLAPLYRAVRRGAACAAVTSGARAAPPLRMTAHVGEDFRHLLEGLRRIYECTQYLLDRTGGRLGHAIALGLDPQQWAESVGAVMMPAEDRLWDLVFEWRLYSQYRMPPELRAEAPPSRTPKVENDIQDLSELVFGRAFPPAALAEAHHVLHQLWCWPLGREDRDLGLDTFTRALRRLRWHEVHHAPLVHHLLQHYREDEAVFRRGQHLVDIALDTSEVQALRAVQNGLRRCVSARGIVVEVNPSSNLLIGNLLDLRNHPILRLFPPQAEEGAPPPVPIAVGADDPVTFSTYLLREYSLLYEAAMGAGYPERDVHAWLNRIRQTSMDARFTTPWRPDALKMADDLLKALETYLWKPFQRAR</sequence>
<evidence type="ECO:0000313" key="6">
    <source>
        <dbReference type="EMBL" id="GMU05452.1"/>
    </source>
</evidence>
<reference evidence="6 7" key="1">
    <citation type="journal article" date="2024" name="Arch. Microbiol.">
        <title>Corallococcus caeni sp. nov., a novel myxobacterium isolated from activated sludge.</title>
        <authorList>
            <person name="Tomita S."/>
            <person name="Nakai R."/>
            <person name="Kuroda K."/>
            <person name="Kurashita H."/>
            <person name="Hatamoto M."/>
            <person name="Yamaguchi T."/>
            <person name="Narihiro T."/>
        </authorList>
    </citation>
    <scope>NUCLEOTIDE SEQUENCE [LARGE SCALE GENOMIC DNA]</scope>
    <source>
        <strain evidence="6 7">NO1</strain>
    </source>
</reference>
<evidence type="ECO:0000256" key="2">
    <source>
        <dbReference type="ARBA" id="ARBA00006676"/>
    </source>
</evidence>
<comment type="similarity">
    <text evidence="2">Belongs to the metallo-dependent hydrolases superfamily. Adenosine and AMP deaminases family.</text>
</comment>
<dbReference type="PANTHER" id="PTHR11409">
    <property type="entry name" value="ADENOSINE DEAMINASE"/>
    <property type="match status" value="1"/>
</dbReference>
<evidence type="ECO:0008006" key="8">
    <source>
        <dbReference type="Google" id="ProtNLM"/>
    </source>
</evidence>
<evidence type="ECO:0000256" key="4">
    <source>
        <dbReference type="ARBA" id="ARBA00022801"/>
    </source>
</evidence>
<protein>
    <recommendedName>
        <fullName evidence="8">Adenosine deaminase domain-containing protein</fullName>
    </recommendedName>
</protein>
<dbReference type="InterPro" id="IPR006330">
    <property type="entry name" value="Ado/ade_deaminase"/>
</dbReference>
<keyword evidence="5" id="KW-0862">Zinc</keyword>
<evidence type="ECO:0000256" key="1">
    <source>
        <dbReference type="ARBA" id="ARBA00001947"/>
    </source>
</evidence>
<dbReference type="EMBL" id="BTTX01000002">
    <property type="protein sequence ID" value="GMU05452.1"/>
    <property type="molecule type" value="Genomic_DNA"/>
</dbReference>
<proteinExistence type="inferred from homology"/>
<dbReference type="InterPro" id="IPR006650">
    <property type="entry name" value="A/AMP_deam_AS"/>
</dbReference>
<organism evidence="6 7">
    <name type="scientific">Corallococcus caeni</name>
    <dbReference type="NCBI Taxonomy" id="3082388"/>
    <lineage>
        <taxon>Bacteria</taxon>
        <taxon>Pseudomonadati</taxon>
        <taxon>Myxococcota</taxon>
        <taxon>Myxococcia</taxon>
        <taxon>Myxococcales</taxon>
        <taxon>Cystobacterineae</taxon>
        <taxon>Myxococcaceae</taxon>
        <taxon>Corallococcus</taxon>
    </lineage>
</organism>
<name>A0ABQ6QNP6_9BACT</name>
<evidence type="ECO:0000256" key="3">
    <source>
        <dbReference type="ARBA" id="ARBA00022723"/>
    </source>
</evidence>
<dbReference type="PANTHER" id="PTHR11409:SF43">
    <property type="entry name" value="ADENOSINE DEAMINASE"/>
    <property type="match status" value="1"/>
</dbReference>
<dbReference type="Proteomes" id="UP001342631">
    <property type="component" value="Unassembled WGS sequence"/>
</dbReference>
<keyword evidence="4" id="KW-0378">Hydrolase</keyword>
<dbReference type="SUPFAM" id="SSF51556">
    <property type="entry name" value="Metallo-dependent hydrolases"/>
    <property type="match status" value="1"/>
</dbReference>
<keyword evidence="3" id="KW-0479">Metal-binding</keyword>
<accession>A0ABQ6QNP6</accession>
<evidence type="ECO:0000256" key="5">
    <source>
        <dbReference type="ARBA" id="ARBA00022833"/>
    </source>
</evidence>
<comment type="caution">
    <text evidence="6">The sequence shown here is derived from an EMBL/GenBank/DDBJ whole genome shotgun (WGS) entry which is preliminary data.</text>
</comment>
<gene>
    <name evidence="6" type="ORF">ASNO1_17050</name>
</gene>
<evidence type="ECO:0000313" key="7">
    <source>
        <dbReference type="Proteomes" id="UP001342631"/>
    </source>
</evidence>
<dbReference type="InterPro" id="IPR032466">
    <property type="entry name" value="Metal_Hydrolase"/>
</dbReference>
<dbReference type="PROSITE" id="PS00485">
    <property type="entry name" value="A_DEAMINASE"/>
    <property type="match status" value="1"/>
</dbReference>
<dbReference type="Gene3D" id="3.20.20.140">
    <property type="entry name" value="Metal-dependent hydrolases"/>
    <property type="match status" value="2"/>
</dbReference>